<evidence type="ECO:0000313" key="3">
    <source>
        <dbReference type="Proteomes" id="UP000197098"/>
    </source>
</evidence>
<accession>A0A248KHA9</accession>
<name>A0A248KHA9_9ENTR</name>
<dbReference type="AlphaFoldDB" id="A0A248KHA9"/>
<dbReference type="EMBL" id="CP022114">
    <property type="protein sequence ID" value="ASG62919.1"/>
    <property type="molecule type" value="Genomic_DNA"/>
</dbReference>
<reference evidence="2 3" key="1">
    <citation type="submission" date="2017-06" db="EMBL/GenBank/DDBJ databases">
        <title>Origin of plasmid-mediated fosfomycin resistance gene fosA3.</title>
        <authorList>
            <person name="Ito R."/>
            <person name="Pacey M.P."/>
            <person name="Doi Y."/>
        </authorList>
    </citation>
    <scope>NUCLEOTIDE SEQUENCE [LARGE SCALE GENOMIC DNA]</scope>
    <source>
        <strain evidence="2 3">YDC799</strain>
    </source>
</reference>
<evidence type="ECO:0000256" key="1">
    <source>
        <dbReference type="SAM" id="MobiDB-lite"/>
    </source>
</evidence>
<gene>
    <name evidence="2" type="ORF">CEW81_05940</name>
</gene>
<sequence length="71" mass="8304">MPMKYSWFQHTDCTTEQADELVANYRRRGVKVERSLNRDNITWTVSAQLPEGDKAPRPSRVWQSKAWGEHG</sequence>
<proteinExistence type="predicted"/>
<protein>
    <recommendedName>
        <fullName evidence="4">Phage protein</fullName>
    </recommendedName>
</protein>
<evidence type="ECO:0008006" key="4">
    <source>
        <dbReference type="Google" id="ProtNLM"/>
    </source>
</evidence>
<feature type="region of interest" description="Disordered" evidence="1">
    <location>
        <begin position="49"/>
        <end position="71"/>
    </location>
</feature>
<evidence type="ECO:0000313" key="2">
    <source>
        <dbReference type="EMBL" id="ASG62919.1"/>
    </source>
</evidence>
<dbReference type="Proteomes" id="UP000197098">
    <property type="component" value="Chromosome"/>
</dbReference>
<organism evidence="2 3">
    <name type="scientific">Kluyvera genomosp. 3</name>
    <dbReference type="NCBI Taxonomy" id="2774055"/>
    <lineage>
        <taxon>Bacteria</taxon>
        <taxon>Pseudomonadati</taxon>
        <taxon>Pseudomonadota</taxon>
        <taxon>Gammaproteobacteria</taxon>
        <taxon>Enterobacterales</taxon>
        <taxon>Enterobacteriaceae</taxon>
        <taxon>Kluyvera</taxon>
    </lineage>
</organism>